<name>A0A7D9EDM2_PARCT</name>
<comment type="caution">
    <text evidence="1">The sequence shown here is derived from an EMBL/GenBank/DDBJ whole genome shotgun (WGS) entry which is preliminary data.</text>
</comment>
<sequence>MKGYLAIFAVLIVVYFLNLTDAASKPLVIERKKRSFKSYFENYFDEMATSACVAMGSKRGLYFAVRRKCGSFASCKEICTSYTIRRQAQIWDPSKLLHSSCVESLHIYKNRPSLADNKKADTDVNKVGLTIYRYKTCNSRGCGPNYCCCTGLP</sequence>
<proteinExistence type="predicted"/>
<dbReference type="Proteomes" id="UP001152795">
    <property type="component" value="Unassembled WGS sequence"/>
</dbReference>
<reference evidence="1" key="1">
    <citation type="submission" date="2020-04" db="EMBL/GenBank/DDBJ databases">
        <authorList>
            <person name="Alioto T."/>
            <person name="Alioto T."/>
            <person name="Gomez Garrido J."/>
        </authorList>
    </citation>
    <scope>NUCLEOTIDE SEQUENCE</scope>
    <source>
        <strain evidence="1">A484AB</strain>
    </source>
</reference>
<dbReference type="AlphaFoldDB" id="A0A7D9EDM2"/>
<evidence type="ECO:0000313" key="2">
    <source>
        <dbReference type="Proteomes" id="UP001152795"/>
    </source>
</evidence>
<dbReference type="EMBL" id="CACRXK020005267">
    <property type="protein sequence ID" value="CAB4005664.1"/>
    <property type="molecule type" value="Genomic_DNA"/>
</dbReference>
<protein>
    <submittedName>
        <fullName evidence="1">Uncharacterized protein</fullName>
    </submittedName>
</protein>
<organism evidence="1 2">
    <name type="scientific">Paramuricea clavata</name>
    <name type="common">Red gorgonian</name>
    <name type="synonym">Violescent sea-whip</name>
    <dbReference type="NCBI Taxonomy" id="317549"/>
    <lineage>
        <taxon>Eukaryota</taxon>
        <taxon>Metazoa</taxon>
        <taxon>Cnidaria</taxon>
        <taxon>Anthozoa</taxon>
        <taxon>Octocorallia</taxon>
        <taxon>Malacalcyonacea</taxon>
        <taxon>Plexauridae</taxon>
        <taxon>Paramuricea</taxon>
    </lineage>
</organism>
<accession>A0A7D9EDM2</accession>
<gene>
    <name evidence="1" type="ORF">PACLA_8A003569</name>
</gene>
<keyword evidence="2" id="KW-1185">Reference proteome</keyword>
<evidence type="ECO:0000313" key="1">
    <source>
        <dbReference type="EMBL" id="CAB4005664.1"/>
    </source>
</evidence>
<dbReference type="OrthoDB" id="5960976at2759"/>